<gene>
    <name evidence="2" type="ORF">CBR_g50908</name>
</gene>
<reference evidence="2 3" key="1">
    <citation type="journal article" date="2018" name="Cell">
        <title>The Chara Genome: Secondary Complexity and Implications for Plant Terrestrialization.</title>
        <authorList>
            <person name="Nishiyama T."/>
            <person name="Sakayama H."/>
            <person name="Vries J.D."/>
            <person name="Buschmann H."/>
            <person name="Saint-Marcoux D."/>
            <person name="Ullrich K.K."/>
            <person name="Haas F.B."/>
            <person name="Vanderstraeten L."/>
            <person name="Becker D."/>
            <person name="Lang D."/>
            <person name="Vosolsobe S."/>
            <person name="Rombauts S."/>
            <person name="Wilhelmsson P.K.I."/>
            <person name="Janitza P."/>
            <person name="Kern R."/>
            <person name="Heyl A."/>
            <person name="Rumpler F."/>
            <person name="Villalobos L.I.A.C."/>
            <person name="Clay J.M."/>
            <person name="Skokan R."/>
            <person name="Toyoda A."/>
            <person name="Suzuki Y."/>
            <person name="Kagoshima H."/>
            <person name="Schijlen E."/>
            <person name="Tajeshwar N."/>
            <person name="Catarino B."/>
            <person name="Hetherington A.J."/>
            <person name="Saltykova A."/>
            <person name="Bonnot C."/>
            <person name="Breuninger H."/>
            <person name="Symeonidi A."/>
            <person name="Radhakrishnan G.V."/>
            <person name="Van Nieuwerburgh F."/>
            <person name="Deforce D."/>
            <person name="Chang C."/>
            <person name="Karol K.G."/>
            <person name="Hedrich R."/>
            <person name="Ulvskov P."/>
            <person name="Glockner G."/>
            <person name="Delwiche C.F."/>
            <person name="Petrasek J."/>
            <person name="Van de Peer Y."/>
            <person name="Friml J."/>
            <person name="Beilby M."/>
            <person name="Dolan L."/>
            <person name="Kohara Y."/>
            <person name="Sugano S."/>
            <person name="Fujiyama A."/>
            <person name="Delaux P.-M."/>
            <person name="Quint M."/>
            <person name="TheiBen G."/>
            <person name="Hagemann M."/>
            <person name="Harholt J."/>
            <person name="Dunand C."/>
            <person name="Zachgo S."/>
            <person name="Langdale J."/>
            <person name="Maumus F."/>
            <person name="Straeten D.V.D."/>
            <person name="Gould S.B."/>
            <person name="Rensing S.A."/>
        </authorList>
    </citation>
    <scope>NUCLEOTIDE SEQUENCE [LARGE SCALE GENOMIC DNA]</scope>
    <source>
        <strain evidence="2 3">S276</strain>
    </source>
</reference>
<dbReference type="AlphaFoldDB" id="A0A388M7S7"/>
<dbReference type="Proteomes" id="UP000265515">
    <property type="component" value="Unassembled WGS sequence"/>
</dbReference>
<proteinExistence type="predicted"/>
<dbReference type="Gramene" id="GBG90565">
    <property type="protein sequence ID" value="GBG90565"/>
    <property type="gene ID" value="CBR_g50908"/>
</dbReference>
<comment type="caution">
    <text evidence="2">The sequence shown here is derived from an EMBL/GenBank/DDBJ whole genome shotgun (WGS) entry which is preliminary data.</text>
</comment>
<organism evidence="2 3">
    <name type="scientific">Chara braunii</name>
    <name type="common">Braun's stonewort</name>
    <dbReference type="NCBI Taxonomy" id="69332"/>
    <lineage>
        <taxon>Eukaryota</taxon>
        <taxon>Viridiplantae</taxon>
        <taxon>Streptophyta</taxon>
        <taxon>Charophyceae</taxon>
        <taxon>Charales</taxon>
        <taxon>Characeae</taxon>
        <taxon>Chara</taxon>
    </lineage>
</organism>
<sequence>MAVDGGSTERGGGEVAQQEARVASAGAGAGSSGNVAVVAGVREEVLVVEREVARGENKGEREDDDPFLSREWRGGLARDLAARARLWVDDKAFWTTGEARRLYDIVHRTREHFEAIASGVQAPVVSRSVVMPKSATTLTRIVDPAQLQQAIIRGGAAENIVLRVLYGWVFKSGNRPRGYNLAFQYALESVATDLARVMWYGEEWSNVVSAPVCSHTIDLNMDLPLWFAGVNIDDRPEDDDMAAYQESTVVCVAYAFRAAVQMGGSVDGGFISHDHLSRIVDCFRLLLAACMWLMRMAGDDHRSHYEAVYFVQLVVKPTLIASMHRAFDHRRSVIRATNVVTEIGEGERHLRRVPEAHPRLGFVRHHVRP</sequence>
<accession>A0A388M7S7</accession>
<protein>
    <submittedName>
        <fullName evidence="2">Uncharacterized protein</fullName>
    </submittedName>
</protein>
<evidence type="ECO:0000256" key="1">
    <source>
        <dbReference type="SAM" id="MobiDB-lite"/>
    </source>
</evidence>
<evidence type="ECO:0000313" key="2">
    <source>
        <dbReference type="EMBL" id="GBG90565.1"/>
    </source>
</evidence>
<feature type="compositionally biased region" description="Low complexity" evidence="1">
    <location>
        <begin position="22"/>
        <end position="33"/>
    </location>
</feature>
<feature type="region of interest" description="Disordered" evidence="1">
    <location>
        <begin position="1"/>
        <end position="33"/>
    </location>
</feature>
<name>A0A388M7S7_CHABU</name>
<keyword evidence="3" id="KW-1185">Reference proteome</keyword>
<dbReference type="EMBL" id="BFEA01000821">
    <property type="protein sequence ID" value="GBG90565.1"/>
    <property type="molecule type" value="Genomic_DNA"/>
</dbReference>
<evidence type="ECO:0000313" key="3">
    <source>
        <dbReference type="Proteomes" id="UP000265515"/>
    </source>
</evidence>